<organism evidence="1 3">
    <name type="scientific">Holdemania massiliensis</name>
    <dbReference type="NCBI Taxonomy" id="1468449"/>
    <lineage>
        <taxon>Bacteria</taxon>
        <taxon>Bacillati</taxon>
        <taxon>Bacillota</taxon>
        <taxon>Erysipelotrichia</taxon>
        <taxon>Erysipelotrichales</taxon>
        <taxon>Erysipelotrichaceae</taxon>
        <taxon>Holdemania</taxon>
    </lineage>
</organism>
<dbReference type="Proteomes" id="UP000433575">
    <property type="component" value="Unassembled WGS sequence"/>
</dbReference>
<dbReference type="OrthoDB" id="3286086at2"/>
<reference evidence="3 4" key="1">
    <citation type="journal article" date="2019" name="Nat. Med.">
        <title>A library of human gut bacterial isolates paired with longitudinal multiomics data enables mechanistic microbiome research.</title>
        <authorList>
            <person name="Poyet M."/>
            <person name="Groussin M."/>
            <person name="Gibbons S.M."/>
            <person name="Avila-Pacheco J."/>
            <person name="Jiang X."/>
            <person name="Kearney S.M."/>
            <person name="Perrotta A.R."/>
            <person name="Berdy B."/>
            <person name="Zhao S."/>
            <person name="Lieberman T.D."/>
            <person name="Swanson P.K."/>
            <person name="Smith M."/>
            <person name="Roesemann S."/>
            <person name="Alexander J.E."/>
            <person name="Rich S.A."/>
            <person name="Livny J."/>
            <person name="Vlamakis H."/>
            <person name="Clish C."/>
            <person name="Bullock K."/>
            <person name="Deik A."/>
            <person name="Scott J."/>
            <person name="Pierce K.A."/>
            <person name="Xavier R.J."/>
            <person name="Alm E.J."/>
        </authorList>
    </citation>
    <scope>NUCLEOTIDE SEQUENCE [LARGE SCALE GENOMIC DNA]</scope>
    <source>
        <strain evidence="1 3">BIOML-A4</strain>
        <strain evidence="2 4">BIOML-A5</strain>
    </source>
</reference>
<comment type="caution">
    <text evidence="1">The sequence shown here is derived from an EMBL/GenBank/DDBJ whole genome shotgun (WGS) entry which is preliminary data.</text>
</comment>
<dbReference type="RefSeq" id="WP_154237734.1">
    <property type="nucleotide sequence ID" value="NZ_CALJPI010000023.1"/>
</dbReference>
<protein>
    <submittedName>
        <fullName evidence="1">Uncharacterized protein</fullName>
    </submittedName>
</protein>
<gene>
    <name evidence="2" type="ORF">GKD88_01765</name>
    <name evidence="1" type="ORF">GKE08_01965</name>
</gene>
<keyword evidence="4" id="KW-1185">Reference proteome</keyword>
<evidence type="ECO:0000313" key="3">
    <source>
        <dbReference type="Proteomes" id="UP000433575"/>
    </source>
</evidence>
<evidence type="ECO:0000313" key="4">
    <source>
        <dbReference type="Proteomes" id="UP000480929"/>
    </source>
</evidence>
<name>A0A6N7S2K1_9FIRM</name>
<sequence length="319" mass="37012">MTKRMTQAQFQQIRRWVLRNSRPLEWARWQYWFEAGEAARIAEALGSYQNADGGFGWGLEPDCMNPQSSPYQTCSALTLAEALQLDPQGPLYQGAFAYLSQESTAYQDGWPFTVESNDGYPHAPWMGYDPKLNQAESFGLNLGLARQILTHDCEDAALKAKAESIVKKSLDLLFTQEDFGEMGVDAFCGWLKQLDKLPQSAYSQDQIKERILTLIEKRVERDPEQWKEYTPRPSYFVRSKTDAAYPRLKVWVEAELDYLIDTCPENDVWEIPWSWFGLYPEDFQVARTWWKSWKAIENLAFLMAFDRIEPVKKGNENHE</sequence>
<dbReference type="AlphaFoldDB" id="A0A6N7S2K1"/>
<evidence type="ECO:0000313" key="1">
    <source>
        <dbReference type="EMBL" id="MSA88097.1"/>
    </source>
</evidence>
<proteinExistence type="predicted"/>
<dbReference type="InterPro" id="IPR008930">
    <property type="entry name" value="Terpenoid_cyclase/PrenylTrfase"/>
</dbReference>
<dbReference type="Proteomes" id="UP000480929">
    <property type="component" value="Unassembled WGS sequence"/>
</dbReference>
<dbReference type="EMBL" id="WKPI01000002">
    <property type="protein sequence ID" value="MSC31852.1"/>
    <property type="molecule type" value="Genomic_DNA"/>
</dbReference>
<dbReference type="SUPFAM" id="SSF48239">
    <property type="entry name" value="Terpenoid cyclases/Protein prenyltransferases"/>
    <property type="match status" value="1"/>
</dbReference>
<evidence type="ECO:0000313" key="2">
    <source>
        <dbReference type="EMBL" id="MSC31852.1"/>
    </source>
</evidence>
<accession>A0A6N7S2K1</accession>
<dbReference type="EMBL" id="WKPJ01000002">
    <property type="protein sequence ID" value="MSA88097.1"/>
    <property type="molecule type" value="Genomic_DNA"/>
</dbReference>